<name>A0A9X8SEE9_9BACI</name>
<protein>
    <submittedName>
        <fullName evidence="1">Uncharacterized protein</fullName>
    </submittedName>
</protein>
<proteinExistence type="predicted"/>
<dbReference type="EMBL" id="FWZC01000037">
    <property type="protein sequence ID" value="SME08629.1"/>
    <property type="molecule type" value="Genomic_DNA"/>
</dbReference>
<sequence length="47" mass="5484">MIFFDIDGTLHEVLTIIKKNDRVPPQSSFFVLRCDPSFVSWIFTPLL</sequence>
<comment type="caution">
    <text evidence="1">The sequence shown here is derived from an EMBL/GenBank/DDBJ whole genome shotgun (WGS) entry which is preliminary data.</text>
</comment>
<evidence type="ECO:0000313" key="2">
    <source>
        <dbReference type="Proteomes" id="UP000194435"/>
    </source>
</evidence>
<evidence type="ECO:0000313" key="1">
    <source>
        <dbReference type="EMBL" id="SME08629.1"/>
    </source>
</evidence>
<dbReference type="Proteomes" id="UP000194435">
    <property type="component" value="Unassembled WGS sequence"/>
</dbReference>
<accession>A0A9X8SEE9</accession>
<gene>
    <name evidence="1" type="ORF">BACERE00221_02503</name>
</gene>
<dbReference type="AlphaFoldDB" id="A0A9X8SEE9"/>
<reference evidence="1 2" key="1">
    <citation type="submission" date="2017-04" db="EMBL/GenBank/DDBJ databases">
        <authorList>
            <person name="Criscuolo A."/>
        </authorList>
    </citation>
    <scope>NUCLEOTIDE SEQUENCE [LARGE SCALE GENOMIC DNA]</scope>
    <source>
        <strain evidence="1">16-00221</strain>
    </source>
</reference>
<organism evidence="1 2">
    <name type="scientific">Bacillus paranthracis</name>
    <dbReference type="NCBI Taxonomy" id="2026186"/>
    <lineage>
        <taxon>Bacteria</taxon>
        <taxon>Bacillati</taxon>
        <taxon>Bacillota</taxon>
        <taxon>Bacilli</taxon>
        <taxon>Bacillales</taxon>
        <taxon>Bacillaceae</taxon>
        <taxon>Bacillus</taxon>
        <taxon>Bacillus cereus group</taxon>
    </lineage>
</organism>